<keyword evidence="1" id="KW-0677">Repeat</keyword>
<dbReference type="FunFam" id="1.20.58.60:FF:000017">
    <property type="entry name" value="Spectrin alpha chain, non-erythrocytic 1"/>
    <property type="match status" value="1"/>
</dbReference>
<keyword evidence="3" id="KW-1185">Reference proteome</keyword>
<dbReference type="Proteomes" id="UP001162156">
    <property type="component" value="Unassembled WGS sequence"/>
</dbReference>
<reference evidence="2" key="1">
    <citation type="journal article" date="2023" name="Insect Mol. Biol.">
        <title>Genome sequencing provides insights into the evolution of gene families encoding plant cell wall-degrading enzymes in longhorned beetles.</title>
        <authorList>
            <person name="Shin N.R."/>
            <person name="Okamura Y."/>
            <person name="Kirsch R."/>
            <person name="Pauchet Y."/>
        </authorList>
    </citation>
    <scope>NUCLEOTIDE SEQUENCE</scope>
    <source>
        <strain evidence="2">RBIC_L_NR</strain>
    </source>
</reference>
<dbReference type="InterPro" id="IPR002017">
    <property type="entry name" value="Spectrin_repeat"/>
</dbReference>
<dbReference type="InterPro" id="IPR018159">
    <property type="entry name" value="Spectrin/alpha-actinin"/>
</dbReference>
<dbReference type="GO" id="GO:0005737">
    <property type="term" value="C:cytoplasm"/>
    <property type="evidence" value="ECO:0007669"/>
    <property type="project" value="UniProtKB-ARBA"/>
</dbReference>
<dbReference type="SUPFAM" id="SSF46966">
    <property type="entry name" value="Spectrin repeat"/>
    <property type="match status" value="2"/>
</dbReference>
<organism evidence="2 3">
    <name type="scientific">Rhamnusium bicolor</name>
    <dbReference type="NCBI Taxonomy" id="1586634"/>
    <lineage>
        <taxon>Eukaryota</taxon>
        <taxon>Metazoa</taxon>
        <taxon>Ecdysozoa</taxon>
        <taxon>Arthropoda</taxon>
        <taxon>Hexapoda</taxon>
        <taxon>Insecta</taxon>
        <taxon>Pterygota</taxon>
        <taxon>Neoptera</taxon>
        <taxon>Endopterygota</taxon>
        <taxon>Coleoptera</taxon>
        <taxon>Polyphaga</taxon>
        <taxon>Cucujiformia</taxon>
        <taxon>Chrysomeloidea</taxon>
        <taxon>Cerambycidae</taxon>
        <taxon>Lepturinae</taxon>
        <taxon>Rhagiini</taxon>
        <taxon>Rhamnusium</taxon>
    </lineage>
</organism>
<sequence>MPRIQSRMEEIVNLWEILVQATDKKNSKLQEASQQQQFNRTIEDIELWLSEIEGQLMSEDYGKDLTSVQNLQKKHALLEADVASHQDRIESITSAANLFVERGHFDADNIAQKQKVLTDRYASLQTPMAVRKQRLLDSLQVQQLFRDIEDEEAWIREKEPIAASTNRGQ</sequence>
<evidence type="ECO:0000313" key="2">
    <source>
        <dbReference type="EMBL" id="KAJ8962001.1"/>
    </source>
</evidence>
<comment type="caution">
    <text evidence="2">The sequence shown here is derived from an EMBL/GenBank/DDBJ whole genome shotgun (WGS) entry which is preliminary data.</text>
</comment>
<dbReference type="AlphaFoldDB" id="A0AAV8ZDI5"/>
<evidence type="ECO:0008006" key="4">
    <source>
        <dbReference type="Google" id="ProtNLM"/>
    </source>
</evidence>
<name>A0AAV8ZDI5_9CUCU</name>
<evidence type="ECO:0000313" key="3">
    <source>
        <dbReference type="Proteomes" id="UP001162156"/>
    </source>
</evidence>
<gene>
    <name evidence="2" type="ORF">NQ314_005783</name>
</gene>
<dbReference type="Gene3D" id="1.20.58.60">
    <property type="match status" value="2"/>
</dbReference>
<protein>
    <recommendedName>
        <fullName evidence="4">Spectrin alpha chain-like protein</fullName>
    </recommendedName>
</protein>
<evidence type="ECO:0000256" key="1">
    <source>
        <dbReference type="ARBA" id="ARBA00022737"/>
    </source>
</evidence>
<dbReference type="EMBL" id="JANEYF010001596">
    <property type="protein sequence ID" value="KAJ8962001.1"/>
    <property type="molecule type" value="Genomic_DNA"/>
</dbReference>
<proteinExistence type="predicted"/>
<dbReference type="CDD" id="cd00176">
    <property type="entry name" value="SPEC"/>
    <property type="match status" value="1"/>
</dbReference>
<dbReference type="PANTHER" id="PTHR11915">
    <property type="entry name" value="SPECTRIN/FILAMIN RELATED CYTOSKELETAL PROTEIN"/>
    <property type="match status" value="1"/>
</dbReference>
<dbReference type="SMART" id="SM00150">
    <property type="entry name" value="SPEC"/>
    <property type="match status" value="1"/>
</dbReference>
<accession>A0AAV8ZDI5</accession>
<dbReference type="Pfam" id="PF00435">
    <property type="entry name" value="Spectrin"/>
    <property type="match status" value="1"/>
</dbReference>